<dbReference type="RefSeq" id="WP_013362526.1">
    <property type="nucleotide sequence ID" value="NZ_CP154629.1"/>
</dbReference>
<comment type="similarity">
    <text evidence="1">Belongs to the V-ATPase F subunit family.</text>
</comment>
<dbReference type="InterPro" id="IPR008218">
    <property type="entry name" value="ATPase_V1-cplx_f_g_su"/>
</dbReference>
<dbReference type="Pfam" id="PF01990">
    <property type="entry name" value="ATP-synt_F"/>
    <property type="match status" value="1"/>
</dbReference>
<keyword evidence="5" id="KW-1185">Reference proteome</keyword>
<evidence type="ECO:0000313" key="4">
    <source>
        <dbReference type="EMBL" id="SKB67383.1"/>
    </source>
</evidence>
<evidence type="ECO:0000313" key="5">
    <source>
        <dbReference type="Proteomes" id="UP000243406"/>
    </source>
</evidence>
<dbReference type="Proteomes" id="UP000243406">
    <property type="component" value="Unassembled WGS sequence"/>
</dbReference>
<reference evidence="5" key="1">
    <citation type="submission" date="2017-02" db="EMBL/GenBank/DDBJ databases">
        <authorList>
            <person name="Varghese N."/>
            <person name="Submissions S."/>
        </authorList>
    </citation>
    <scope>NUCLEOTIDE SEQUENCE [LARGE SCALE GENOMIC DNA]</scope>
    <source>
        <strain evidence="5">ATCC 35199</strain>
    </source>
</reference>
<proteinExistence type="inferred from homology"/>
<evidence type="ECO:0000256" key="2">
    <source>
        <dbReference type="ARBA" id="ARBA00022448"/>
    </source>
</evidence>
<gene>
    <name evidence="4" type="ORF">SAMN02745120_2602</name>
</gene>
<sequence length="103" mass="11856">MMKSFLISDNRDTYVAMRLAGINGVIVHEREEILEAMKQALDDSSIGILILTELILEKVEKEVMSLKLHRKYPLIVEIPDRHGQRRDANYITKHINESVGIKI</sequence>
<evidence type="ECO:0000256" key="1">
    <source>
        <dbReference type="ARBA" id="ARBA00010148"/>
    </source>
</evidence>
<dbReference type="EMBL" id="FUYN01000007">
    <property type="protein sequence ID" value="SKB67383.1"/>
    <property type="molecule type" value="Genomic_DNA"/>
</dbReference>
<protein>
    <submittedName>
        <fullName evidence="4">V/A-type H+-transporting ATPase subunit F</fullName>
    </submittedName>
</protein>
<dbReference type="GO" id="GO:0046961">
    <property type="term" value="F:proton-transporting ATPase activity, rotational mechanism"/>
    <property type="evidence" value="ECO:0007669"/>
    <property type="project" value="InterPro"/>
</dbReference>
<dbReference type="AlphaFoldDB" id="A0A1T5D777"/>
<dbReference type="Gene3D" id="3.40.50.10580">
    <property type="entry name" value="ATPase, V1 complex, subunit F"/>
    <property type="match status" value="1"/>
</dbReference>
<name>A0A1T5D777_9FIRM</name>
<keyword evidence="2" id="KW-0813">Transport</keyword>
<organism evidence="4 5">
    <name type="scientific">Acetoanaerobium noterae</name>
    <dbReference type="NCBI Taxonomy" id="745369"/>
    <lineage>
        <taxon>Bacteria</taxon>
        <taxon>Bacillati</taxon>
        <taxon>Bacillota</taxon>
        <taxon>Clostridia</taxon>
        <taxon>Peptostreptococcales</taxon>
        <taxon>Filifactoraceae</taxon>
        <taxon>Acetoanaerobium</taxon>
    </lineage>
</organism>
<accession>A0A1T5D777</accession>
<keyword evidence="3" id="KW-0406">Ion transport</keyword>
<evidence type="ECO:0000256" key="3">
    <source>
        <dbReference type="ARBA" id="ARBA00023065"/>
    </source>
</evidence>
<dbReference type="InterPro" id="IPR036906">
    <property type="entry name" value="ATPase_V1_fsu_sf"/>
</dbReference>
<dbReference type="SUPFAM" id="SSF159468">
    <property type="entry name" value="AtpF-like"/>
    <property type="match status" value="1"/>
</dbReference>